<comment type="caution">
    <text evidence="1">The sequence shown here is derived from an EMBL/GenBank/DDBJ whole genome shotgun (WGS) entry which is preliminary data.</text>
</comment>
<protein>
    <submittedName>
        <fullName evidence="1">Uncharacterized protein</fullName>
    </submittedName>
</protein>
<accession>A0A6B3RS28</accession>
<sequence length="98" mass="10273">MNTSLTIAAFALSLFAPLWMALASPPRGGGPLLVVLPPWADADRVITQAGGQRIGPVAAPFAVLAQSDHPLFVVRLMQSGVWAVRDGRQIAQICGARA</sequence>
<dbReference type="AlphaFoldDB" id="A0A6B3RS28"/>
<name>A0A6B3RS28_9RHOB</name>
<keyword evidence="2" id="KW-1185">Reference proteome</keyword>
<gene>
    <name evidence="1" type="ORF">G3572_17175</name>
</gene>
<evidence type="ECO:0000313" key="1">
    <source>
        <dbReference type="EMBL" id="NEX47946.1"/>
    </source>
</evidence>
<organism evidence="1 2">
    <name type="scientific">Pseudotabrizicola algicola</name>
    <dbReference type="NCBI Taxonomy" id="2709381"/>
    <lineage>
        <taxon>Bacteria</taxon>
        <taxon>Pseudomonadati</taxon>
        <taxon>Pseudomonadota</taxon>
        <taxon>Alphaproteobacteria</taxon>
        <taxon>Rhodobacterales</taxon>
        <taxon>Paracoccaceae</taxon>
        <taxon>Pseudotabrizicola</taxon>
    </lineage>
</organism>
<dbReference type="EMBL" id="JAAIKE010000006">
    <property type="protein sequence ID" value="NEX47946.1"/>
    <property type="molecule type" value="Genomic_DNA"/>
</dbReference>
<reference evidence="1 2" key="1">
    <citation type="submission" date="2020-02" db="EMBL/GenBank/DDBJ databases">
        <title>Rhodobacter algicola sp. nov., isolated from microalga culture.</title>
        <authorList>
            <person name="Park C.-Y."/>
        </authorList>
    </citation>
    <scope>NUCLEOTIDE SEQUENCE [LARGE SCALE GENOMIC DNA]</scope>
    <source>
        <strain evidence="1 2">ETT8</strain>
    </source>
</reference>
<proteinExistence type="predicted"/>
<dbReference type="RefSeq" id="WP_164614161.1">
    <property type="nucleotide sequence ID" value="NZ_JAAIKE010000006.1"/>
</dbReference>
<dbReference type="Proteomes" id="UP000481421">
    <property type="component" value="Unassembled WGS sequence"/>
</dbReference>
<evidence type="ECO:0000313" key="2">
    <source>
        <dbReference type="Proteomes" id="UP000481421"/>
    </source>
</evidence>